<protein>
    <submittedName>
        <fullName evidence="2">Uncharacterized protein</fullName>
    </submittedName>
</protein>
<organism evidence="2 3">
    <name type="scientific">Halorubellus litoreus</name>
    <dbReference type="NCBI Taxonomy" id="755308"/>
    <lineage>
        <taxon>Archaea</taxon>
        <taxon>Methanobacteriati</taxon>
        <taxon>Methanobacteriota</taxon>
        <taxon>Stenosarchaea group</taxon>
        <taxon>Halobacteria</taxon>
        <taxon>Halobacteriales</taxon>
        <taxon>Halorubellaceae</taxon>
        <taxon>Halorubellus</taxon>
    </lineage>
</organism>
<sequence>MARPIPRWQLVASLAIVGLSVLATALGLLRPEHYRDADALVTNYRVQDATILLVGVPALAAGLYATVRGSLRGRIVWLGALAFMAYIWFSVVVQVSFNDAFFAYLVLFALSLWTFVAALLDTDHEPVHDAVTGRIDARRYGLGLVLVGLALAALWLSELVPAALAGTVPVLVQETGPQALFSHVLDLAVVVPALVVVGVWLRRERPMAALLAGVLFVMGTLLAAPISAMTLAIAAGDGITLTPLAAALSFAPVVVVAGLAVAYLRAMRPGDARPAREGRPPVA</sequence>
<accession>A0ABD5VAC8</accession>
<dbReference type="RefSeq" id="WP_336348816.1">
    <property type="nucleotide sequence ID" value="NZ_JAZAQL010000001.1"/>
</dbReference>
<evidence type="ECO:0000256" key="1">
    <source>
        <dbReference type="SAM" id="Phobius"/>
    </source>
</evidence>
<name>A0ABD5VAC8_9EURY</name>
<feature type="transmembrane region" description="Helical" evidence="1">
    <location>
        <begin position="101"/>
        <end position="120"/>
    </location>
</feature>
<feature type="transmembrane region" description="Helical" evidence="1">
    <location>
        <begin position="180"/>
        <end position="201"/>
    </location>
</feature>
<evidence type="ECO:0000313" key="3">
    <source>
        <dbReference type="Proteomes" id="UP001596395"/>
    </source>
</evidence>
<keyword evidence="1" id="KW-1133">Transmembrane helix</keyword>
<dbReference type="AlphaFoldDB" id="A0ABD5VAC8"/>
<keyword evidence="1" id="KW-0472">Membrane</keyword>
<keyword evidence="1" id="KW-0812">Transmembrane</keyword>
<keyword evidence="3" id="KW-1185">Reference proteome</keyword>
<dbReference type="Proteomes" id="UP001596395">
    <property type="component" value="Unassembled WGS sequence"/>
</dbReference>
<evidence type="ECO:0000313" key="2">
    <source>
        <dbReference type="EMBL" id="MFC6951803.1"/>
    </source>
</evidence>
<reference evidence="2 3" key="1">
    <citation type="journal article" date="2019" name="Int. J. Syst. Evol. Microbiol.">
        <title>The Global Catalogue of Microorganisms (GCM) 10K type strain sequencing project: providing services to taxonomists for standard genome sequencing and annotation.</title>
        <authorList>
            <consortium name="The Broad Institute Genomics Platform"/>
            <consortium name="The Broad Institute Genome Sequencing Center for Infectious Disease"/>
            <person name="Wu L."/>
            <person name="Ma J."/>
        </authorList>
    </citation>
    <scope>NUCLEOTIDE SEQUENCE [LARGE SCALE GENOMIC DNA]</scope>
    <source>
        <strain evidence="2 3">GX26</strain>
    </source>
</reference>
<feature type="transmembrane region" description="Helical" evidence="1">
    <location>
        <begin position="241"/>
        <end position="264"/>
    </location>
</feature>
<gene>
    <name evidence="2" type="ORF">ACFQGB_02905</name>
</gene>
<proteinExistence type="predicted"/>
<feature type="transmembrane region" description="Helical" evidence="1">
    <location>
        <begin position="49"/>
        <end position="67"/>
    </location>
</feature>
<dbReference type="EMBL" id="JBHSXN010000001">
    <property type="protein sequence ID" value="MFC6951803.1"/>
    <property type="molecule type" value="Genomic_DNA"/>
</dbReference>
<feature type="transmembrane region" description="Helical" evidence="1">
    <location>
        <begin position="74"/>
        <end position="95"/>
    </location>
</feature>
<feature type="transmembrane region" description="Helical" evidence="1">
    <location>
        <begin position="140"/>
        <end position="160"/>
    </location>
</feature>
<feature type="transmembrane region" description="Helical" evidence="1">
    <location>
        <begin position="208"/>
        <end position="235"/>
    </location>
</feature>
<comment type="caution">
    <text evidence="2">The sequence shown here is derived from an EMBL/GenBank/DDBJ whole genome shotgun (WGS) entry which is preliminary data.</text>
</comment>